<evidence type="ECO:0000313" key="1">
    <source>
        <dbReference type="EMBL" id="CAD6199997.1"/>
    </source>
</evidence>
<sequence>MDSLLYRTDKTEEWDVIDKLSEDVEKTAREIPSTYELKQKYKGYTETSEKSKEKLLEISST</sequence>
<reference evidence="1" key="1">
    <citation type="submission" date="2020-10" db="EMBL/GenBank/DDBJ databases">
        <authorList>
            <person name="Kikuchi T."/>
        </authorList>
    </citation>
    <scope>NUCLEOTIDE SEQUENCE</scope>
    <source>
        <strain evidence="1">NKZ352</strain>
    </source>
</reference>
<dbReference type="EMBL" id="CAJGYM010000224">
    <property type="protein sequence ID" value="CAD6199997.1"/>
    <property type="molecule type" value="Genomic_DNA"/>
</dbReference>
<organism evidence="1 2">
    <name type="scientific">Caenorhabditis auriculariae</name>
    <dbReference type="NCBI Taxonomy" id="2777116"/>
    <lineage>
        <taxon>Eukaryota</taxon>
        <taxon>Metazoa</taxon>
        <taxon>Ecdysozoa</taxon>
        <taxon>Nematoda</taxon>
        <taxon>Chromadorea</taxon>
        <taxon>Rhabditida</taxon>
        <taxon>Rhabditina</taxon>
        <taxon>Rhabditomorpha</taxon>
        <taxon>Rhabditoidea</taxon>
        <taxon>Rhabditidae</taxon>
        <taxon>Peloderinae</taxon>
        <taxon>Caenorhabditis</taxon>
    </lineage>
</organism>
<comment type="caution">
    <text evidence="1">The sequence shown here is derived from an EMBL/GenBank/DDBJ whole genome shotgun (WGS) entry which is preliminary data.</text>
</comment>
<name>A0A8S1HWX1_9PELO</name>
<evidence type="ECO:0000313" key="2">
    <source>
        <dbReference type="Proteomes" id="UP000835052"/>
    </source>
</evidence>
<dbReference type="Proteomes" id="UP000835052">
    <property type="component" value="Unassembled WGS sequence"/>
</dbReference>
<keyword evidence="2" id="KW-1185">Reference proteome</keyword>
<dbReference type="AlphaFoldDB" id="A0A8S1HWX1"/>
<protein>
    <submittedName>
        <fullName evidence="1">Uncharacterized protein</fullName>
    </submittedName>
</protein>
<accession>A0A8S1HWX1</accession>
<gene>
    <name evidence="1" type="ORF">CAUJ_LOCUS15896</name>
</gene>
<proteinExistence type="predicted"/>